<dbReference type="SUPFAM" id="SSF52799">
    <property type="entry name" value="(Phosphotyrosine protein) phosphatases II"/>
    <property type="match status" value="1"/>
</dbReference>
<dbReference type="GO" id="GO:0043491">
    <property type="term" value="P:phosphatidylinositol 3-kinase/protein kinase B signal transduction"/>
    <property type="evidence" value="ECO:0007669"/>
    <property type="project" value="TreeGrafter"/>
</dbReference>
<dbReference type="InterPro" id="IPR000387">
    <property type="entry name" value="Tyr_Pase_dom"/>
</dbReference>
<dbReference type="GeneID" id="2913280"/>
<dbReference type="InterPro" id="IPR029023">
    <property type="entry name" value="Tensin_phosphatase"/>
</dbReference>
<evidence type="ECO:0000259" key="4">
    <source>
        <dbReference type="PROSITE" id="PS51181"/>
    </source>
</evidence>
<dbReference type="GO" id="GO:0016314">
    <property type="term" value="F:phosphatidylinositol-3,4,5-trisphosphate 3-phosphatase activity"/>
    <property type="evidence" value="ECO:0007669"/>
    <property type="project" value="UniProtKB-EC"/>
</dbReference>
<dbReference type="InterPro" id="IPR016130">
    <property type="entry name" value="Tyr_Pase_AS"/>
</dbReference>
<dbReference type="eggNOG" id="KOG2283">
    <property type="taxonomic scope" value="Eukaryota"/>
</dbReference>
<dbReference type="PANTHER" id="PTHR12305:SF81">
    <property type="entry name" value="PHOSPHATIDYLINOSITOL 3,4,5-TRISPHOSPHATE 3-PHOSPHATASE AND DUAL-SPECIFICITY PROTEIN PHOSPHATASE PTEN"/>
    <property type="match status" value="1"/>
</dbReference>
<dbReference type="OMA" id="CWLNLYW"/>
<dbReference type="HOGENOM" id="CLU_020105_4_1_1"/>
<dbReference type="GO" id="GO:0046856">
    <property type="term" value="P:phosphatidylinositol dephosphorylation"/>
    <property type="evidence" value="ECO:0007669"/>
    <property type="project" value="TreeGrafter"/>
</dbReference>
<dbReference type="STRING" id="284592.Q6BX42"/>
<gene>
    <name evidence="5" type="ordered locus">DEHA2B06116g</name>
</gene>
<dbReference type="PROSITE" id="PS51181">
    <property type="entry name" value="PPASE_TENSIN"/>
    <property type="match status" value="1"/>
</dbReference>
<keyword evidence="6" id="KW-1185">Reference proteome</keyword>
<dbReference type="EC" id="3.1.3.67" evidence="1"/>
<dbReference type="GO" id="GO:0005829">
    <property type="term" value="C:cytosol"/>
    <property type="evidence" value="ECO:0007669"/>
    <property type="project" value="TreeGrafter"/>
</dbReference>
<evidence type="ECO:0000256" key="2">
    <source>
        <dbReference type="ARBA" id="ARBA00022801"/>
    </source>
</evidence>
<reference evidence="5 6" key="1">
    <citation type="journal article" date="2004" name="Nature">
        <title>Genome evolution in yeasts.</title>
        <authorList>
            <consortium name="Genolevures"/>
            <person name="Dujon B."/>
            <person name="Sherman D."/>
            <person name="Fischer G."/>
            <person name="Durrens P."/>
            <person name="Casaregola S."/>
            <person name="Lafontaine I."/>
            <person name="de Montigny J."/>
            <person name="Marck C."/>
            <person name="Neuveglise C."/>
            <person name="Talla E."/>
            <person name="Goffard N."/>
            <person name="Frangeul L."/>
            <person name="Aigle M."/>
            <person name="Anthouard V."/>
            <person name="Babour A."/>
            <person name="Barbe V."/>
            <person name="Barnay S."/>
            <person name="Blanchin S."/>
            <person name="Beckerich J.M."/>
            <person name="Beyne E."/>
            <person name="Bleykasten C."/>
            <person name="Boisrame A."/>
            <person name="Boyer J."/>
            <person name="Cattolico L."/>
            <person name="Confanioleri F."/>
            <person name="de Daruvar A."/>
            <person name="Despons L."/>
            <person name="Fabre E."/>
            <person name="Fairhead C."/>
            <person name="Ferry-Dumazet H."/>
            <person name="Groppi A."/>
            <person name="Hantraye F."/>
            <person name="Hennequin C."/>
            <person name="Jauniaux N."/>
            <person name="Joyet P."/>
            <person name="Kachouri R."/>
            <person name="Kerrest A."/>
            <person name="Koszul R."/>
            <person name="Lemaire M."/>
            <person name="Lesur I."/>
            <person name="Ma L."/>
            <person name="Muller H."/>
            <person name="Nicaud J.M."/>
            <person name="Nikolski M."/>
            <person name="Oztas S."/>
            <person name="Ozier-Kalogeropoulos O."/>
            <person name="Pellenz S."/>
            <person name="Potier S."/>
            <person name="Richard G.F."/>
            <person name="Straub M.L."/>
            <person name="Suleau A."/>
            <person name="Swennene D."/>
            <person name="Tekaia F."/>
            <person name="Wesolowski-Louvel M."/>
            <person name="Westhof E."/>
            <person name="Wirth B."/>
            <person name="Zeniou-Meyer M."/>
            <person name="Zivanovic I."/>
            <person name="Bolotin-Fukuhara M."/>
            <person name="Thierry A."/>
            <person name="Bouchier C."/>
            <person name="Caudron B."/>
            <person name="Scarpelli C."/>
            <person name="Gaillardin C."/>
            <person name="Weissenbach J."/>
            <person name="Wincker P."/>
            <person name="Souciet J.L."/>
        </authorList>
    </citation>
    <scope>NUCLEOTIDE SEQUENCE [LARGE SCALE GENOMIC DNA]</scope>
    <source>
        <strain evidence="6">ATCC 36239 / CBS 767 / BCRC 21394 / JCM 1990 / NBRC 0083 / IGC 2968</strain>
    </source>
</reference>
<proteinExistence type="predicted"/>
<dbReference type="GO" id="GO:0051896">
    <property type="term" value="P:regulation of phosphatidylinositol 3-kinase/protein kinase B signal transduction"/>
    <property type="evidence" value="ECO:0007669"/>
    <property type="project" value="TreeGrafter"/>
</dbReference>
<dbReference type="Pfam" id="PF22784">
    <property type="entry name" value="PTP-SAK"/>
    <property type="match status" value="1"/>
</dbReference>
<feature type="domain" description="Tyrosine specific protein phosphatases" evidence="3">
    <location>
        <begin position="103"/>
        <end position="167"/>
    </location>
</feature>
<keyword evidence="2" id="KW-0378">Hydrolase</keyword>
<name>Q6BX42_DEBHA</name>
<dbReference type="GO" id="GO:0005886">
    <property type="term" value="C:plasma membrane"/>
    <property type="evidence" value="ECO:0007669"/>
    <property type="project" value="TreeGrafter"/>
</dbReference>
<dbReference type="RefSeq" id="XP_457227.2">
    <property type="nucleotide sequence ID" value="XM_457227.1"/>
</dbReference>
<sequence length="368" mass="42742">MKSILRSIVGSPKQSHYDPKLNLSFDLSYITPQIIVCSGPVTNYLQTFYRHSVEDLVKFLTANHDSHWHIWNLRGEEPGYESKDVMSKVSHFPFPDHQPPTIGIFIESTKEIDTFLSQSTKNVAVLHCKSGKGRSGTICCSYLIYKSLNLQSKICPLEAIELYTQKRMRPSAGDGVSILSQRRYLEYWFEYLNITPDLKEIYHGFTKNESMFDSKKSCITMIRINNLKPSDDIKTSCLELDLILETYVKRQDYPNGVQTKHVYQVNSSDIRKQNMNNVIVIPGNPIYISDLKDVRISVKHWCFSWFNVFFETLHSNSTNIFAIDSISDDRFIKGQYTLQWEILDGFKGTHQKGMKLFESLDICWRLYY</sequence>
<organism evidence="5 6">
    <name type="scientific">Debaryomyces hansenii (strain ATCC 36239 / CBS 767 / BCRC 21394 / JCM 1990 / NBRC 0083 / IGC 2968)</name>
    <name type="common">Yeast</name>
    <name type="synonym">Torulaspora hansenii</name>
    <dbReference type="NCBI Taxonomy" id="284592"/>
    <lineage>
        <taxon>Eukaryota</taxon>
        <taxon>Fungi</taxon>
        <taxon>Dikarya</taxon>
        <taxon>Ascomycota</taxon>
        <taxon>Saccharomycotina</taxon>
        <taxon>Pichiomycetes</taxon>
        <taxon>Debaryomycetaceae</taxon>
        <taxon>Debaryomyces</taxon>
    </lineage>
</organism>
<dbReference type="VEuPathDB" id="FungiDB:DEHA2B06116g"/>
<dbReference type="Gene3D" id="3.90.190.10">
    <property type="entry name" value="Protein tyrosine phosphatase superfamily"/>
    <property type="match status" value="1"/>
</dbReference>
<dbReference type="GO" id="GO:0005634">
    <property type="term" value="C:nucleus"/>
    <property type="evidence" value="ECO:0007669"/>
    <property type="project" value="TreeGrafter"/>
</dbReference>
<dbReference type="AlphaFoldDB" id="Q6BX42"/>
<protein>
    <recommendedName>
        <fullName evidence="1">phosphatidylinositol-3,4,5-trisphosphate 3-phosphatase</fullName>
        <ecNumber evidence="1">3.1.3.67</ecNumber>
    </recommendedName>
</protein>
<evidence type="ECO:0000256" key="1">
    <source>
        <dbReference type="ARBA" id="ARBA00013015"/>
    </source>
</evidence>
<dbReference type="InterPro" id="IPR051281">
    <property type="entry name" value="Dual-spec_lipid-protein_phosph"/>
</dbReference>
<dbReference type="CDD" id="cd14497">
    <property type="entry name" value="PTP_PTEN-like"/>
    <property type="match status" value="1"/>
</dbReference>
<dbReference type="InterPro" id="IPR057023">
    <property type="entry name" value="PTP-SAK"/>
</dbReference>
<dbReference type="InterPro" id="IPR029021">
    <property type="entry name" value="Prot-tyrosine_phosphatase-like"/>
</dbReference>
<dbReference type="OrthoDB" id="16692at2759"/>
<feature type="domain" description="Phosphatase tensin-type" evidence="4">
    <location>
        <begin position="16"/>
        <end position="195"/>
    </location>
</feature>
<evidence type="ECO:0000259" key="3">
    <source>
        <dbReference type="PROSITE" id="PS50056"/>
    </source>
</evidence>
<dbReference type="PROSITE" id="PS50056">
    <property type="entry name" value="TYR_PHOSPHATASE_2"/>
    <property type="match status" value="1"/>
</dbReference>
<dbReference type="GO" id="GO:0042995">
    <property type="term" value="C:cell projection"/>
    <property type="evidence" value="ECO:0007669"/>
    <property type="project" value="TreeGrafter"/>
</dbReference>
<dbReference type="InParanoid" id="Q6BX42"/>
<dbReference type="EMBL" id="CR382134">
    <property type="protein sequence ID" value="CAG85222.2"/>
    <property type="molecule type" value="Genomic_DNA"/>
</dbReference>
<dbReference type="PANTHER" id="PTHR12305">
    <property type="entry name" value="PHOSPHATASE WITH HOMOLOGY TO TENSIN"/>
    <property type="match status" value="1"/>
</dbReference>
<dbReference type="FunCoup" id="Q6BX42">
    <property type="interactions" value="47"/>
</dbReference>
<dbReference type="KEGG" id="dha:DEHA2B06116g"/>
<dbReference type="GO" id="GO:0004725">
    <property type="term" value="F:protein tyrosine phosphatase activity"/>
    <property type="evidence" value="ECO:0007669"/>
    <property type="project" value="TreeGrafter"/>
</dbReference>
<dbReference type="Proteomes" id="UP000000599">
    <property type="component" value="Chromosome B"/>
</dbReference>
<accession>Q6BX42</accession>
<evidence type="ECO:0000313" key="5">
    <source>
        <dbReference type="EMBL" id="CAG85222.2"/>
    </source>
</evidence>
<evidence type="ECO:0000313" key="6">
    <source>
        <dbReference type="Proteomes" id="UP000000599"/>
    </source>
</evidence>
<dbReference type="PROSITE" id="PS00383">
    <property type="entry name" value="TYR_PHOSPHATASE_1"/>
    <property type="match status" value="1"/>
</dbReference>